<dbReference type="RefSeq" id="YP_001425705.1">
    <property type="nucleotide sequence ID" value="NC_008603.1"/>
</dbReference>
<dbReference type="GeneID" id="5469863"/>
<evidence type="ECO:0000313" key="1">
    <source>
        <dbReference type="EMBL" id="ABT15358.1"/>
    </source>
</evidence>
<name>A7J6C7_PBCVF</name>
<dbReference type="EMBL" id="DQ890022">
    <property type="protein sequence ID" value="ABT15358.1"/>
    <property type="molecule type" value="Genomic_DNA"/>
</dbReference>
<dbReference type="Proteomes" id="UP000204095">
    <property type="component" value="Segment"/>
</dbReference>
<gene>
    <name evidence="1" type="primary">n073L</name>
    <name evidence="1" type="ORF">FR483_n073L</name>
</gene>
<accession>A7J6C7</accession>
<organismHost>
    <name type="scientific">Paramecium bursaria</name>
    <dbReference type="NCBI Taxonomy" id="74790"/>
</organismHost>
<dbReference type="KEGG" id="vg:5469863"/>
<sequence>MLVRPAQKTFPAGVAKLRLDMLLTEEICITPVPLALFLPIEIDCVTAQAKYLLVFAVSDEFDNNVKLEYEPFESWIFHRPMKPNPDVLIVGVVIVFPANVKALLPV</sequence>
<protein>
    <submittedName>
        <fullName evidence="1">Uncharacterized protein n073L</fullName>
    </submittedName>
</protein>
<reference evidence="1 2" key="1">
    <citation type="journal article" date="2007" name="Virology">
        <title>Sequence and annotation of the 314-kb MT325 and the 321-kb FR483 viruses that infect Chlorella Pbi.</title>
        <authorList>
            <person name="Fitzgerald L.A."/>
            <person name="Graves M.V."/>
            <person name="Li X."/>
            <person name="Feldblyum T."/>
            <person name="Hartigan J."/>
            <person name="Van Etten J.L."/>
        </authorList>
    </citation>
    <scope>NUCLEOTIDE SEQUENCE [LARGE SCALE GENOMIC DNA]</scope>
    <source>
        <strain evidence="1 2">FR483</strain>
    </source>
</reference>
<evidence type="ECO:0000313" key="2">
    <source>
        <dbReference type="Proteomes" id="UP000204095"/>
    </source>
</evidence>
<proteinExistence type="predicted"/>
<organism evidence="1 2">
    <name type="scientific">Paramecium bursaria Chlorella virus FR483</name>
    <name type="common">PBCV-FR483</name>
    <dbReference type="NCBI Taxonomy" id="399781"/>
    <lineage>
        <taxon>Viruses</taxon>
        <taxon>Varidnaviria</taxon>
        <taxon>Bamfordvirae</taxon>
        <taxon>Nucleocytoviricota</taxon>
        <taxon>Megaviricetes</taxon>
        <taxon>Algavirales</taxon>
        <taxon>Phycodnaviridae</taxon>
        <taxon>Chlorovirus</taxon>
        <taxon>Chlorovirus conductrix</taxon>
        <taxon>Paramecium bursaria Chlorella virus A1</taxon>
    </lineage>
</organism>